<name>A0A5E4CQ61_MARMO</name>
<accession>A0A5E4CQ61</accession>
<dbReference type="AlphaFoldDB" id="A0A5E4CQ61"/>
<sequence length="111" mass="11787">MWEVLKVLLPGSGSEVRLSAPRQSQTVAEITGSGCDAHQQMIEMGFLELPLTSCRPGSMSQQVPAQAQPTAITMEGRWPQVLTAALVSMEAEAPLEVPADLGHLSVISMAT</sequence>
<organism evidence="1 2">
    <name type="scientific">Marmota monax</name>
    <name type="common">Woodchuck</name>
    <dbReference type="NCBI Taxonomy" id="9995"/>
    <lineage>
        <taxon>Eukaryota</taxon>
        <taxon>Metazoa</taxon>
        <taxon>Chordata</taxon>
        <taxon>Craniata</taxon>
        <taxon>Vertebrata</taxon>
        <taxon>Euteleostomi</taxon>
        <taxon>Mammalia</taxon>
        <taxon>Eutheria</taxon>
        <taxon>Euarchontoglires</taxon>
        <taxon>Glires</taxon>
        <taxon>Rodentia</taxon>
        <taxon>Sciuromorpha</taxon>
        <taxon>Sciuridae</taxon>
        <taxon>Xerinae</taxon>
        <taxon>Marmotini</taxon>
        <taxon>Marmota</taxon>
    </lineage>
</organism>
<keyword evidence="2" id="KW-1185">Reference proteome</keyword>
<evidence type="ECO:0000313" key="2">
    <source>
        <dbReference type="Proteomes" id="UP000335636"/>
    </source>
</evidence>
<comment type="caution">
    <text evidence="1">The sequence shown here is derived from an EMBL/GenBank/DDBJ whole genome shotgun (WGS) entry which is preliminary data.</text>
</comment>
<dbReference type="Proteomes" id="UP000335636">
    <property type="component" value="Unassembled WGS sequence"/>
</dbReference>
<gene>
    <name evidence="1" type="ORF">MONAX_5E031045</name>
</gene>
<reference evidence="1" key="1">
    <citation type="submission" date="2019-04" db="EMBL/GenBank/DDBJ databases">
        <authorList>
            <person name="Alioto T."/>
            <person name="Alioto T."/>
        </authorList>
    </citation>
    <scope>NUCLEOTIDE SEQUENCE [LARGE SCALE GENOMIC DNA]</scope>
</reference>
<evidence type="ECO:0000313" key="1">
    <source>
        <dbReference type="EMBL" id="VTJ83934.1"/>
    </source>
</evidence>
<protein>
    <submittedName>
        <fullName evidence="1">Uncharacterized protein</fullName>
    </submittedName>
</protein>
<dbReference type="EMBL" id="CABDUW010001781">
    <property type="protein sequence ID" value="VTJ83934.1"/>
    <property type="molecule type" value="Genomic_DNA"/>
</dbReference>
<proteinExistence type="predicted"/>